<dbReference type="EMBL" id="MHLE01000013">
    <property type="protein sequence ID" value="OGZ02993.1"/>
    <property type="molecule type" value="Genomic_DNA"/>
</dbReference>
<keyword evidence="1" id="KW-1133">Transmembrane helix</keyword>
<comment type="caution">
    <text evidence="2">The sequence shown here is derived from an EMBL/GenBank/DDBJ whole genome shotgun (WGS) entry which is preliminary data.</text>
</comment>
<name>A0A1G2CNN1_9BACT</name>
<organism evidence="2 3">
    <name type="scientific">Candidatus Liptonbacteria bacterium RIFOXYB1_FULL_36_10</name>
    <dbReference type="NCBI Taxonomy" id="1798654"/>
    <lineage>
        <taxon>Bacteria</taxon>
        <taxon>Candidatus Liptoniibacteriota</taxon>
    </lineage>
</organism>
<dbReference type="Proteomes" id="UP000178599">
    <property type="component" value="Unassembled WGS sequence"/>
</dbReference>
<evidence type="ECO:0000313" key="3">
    <source>
        <dbReference type="Proteomes" id="UP000178599"/>
    </source>
</evidence>
<evidence type="ECO:0000313" key="2">
    <source>
        <dbReference type="EMBL" id="OGZ02993.1"/>
    </source>
</evidence>
<reference evidence="2 3" key="1">
    <citation type="journal article" date="2016" name="Nat. Commun.">
        <title>Thousands of microbial genomes shed light on interconnected biogeochemical processes in an aquifer system.</title>
        <authorList>
            <person name="Anantharaman K."/>
            <person name="Brown C.T."/>
            <person name="Hug L.A."/>
            <person name="Sharon I."/>
            <person name="Castelle C.J."/>
            <person name="Probst A.J."/>
            <person name="Thomas B.C."/>
            <person name="Singh A."/>
            <person name="Wilkins M.J."/>
            <person name="Karaoz U."/>
            <person name="Brodie E.L."/>
            <person name="Williams K.H."/>
            <person name="Hubbard S.S."/>
            <person name="Banfield J.F."/>
        </authorList>
    </citation>
    <scope>NUCLEOTIDE SEQUENCE [LARGE SCALE GENOMIC DNA]</scope>
</reference>
<proteinExistence type="predicted"/>
<accession>A0A1G2CNN1</accession>
<protein>
    <submittedName>
        <fullName evidence="2">Uncharacterized protein</fullName>
    </submittedName>
</protein>
<sequence length="160" mass="18141">MIKIIKKGENKREKGQALIESIVAMGIIVTGVLGAFSFFSSSISLNRLVTNQYAATYKAASIIELYKHCIDVKGWKSDKAASIIELYKHCIDVKGCKSDCFSEALGEKQEKINGTNFTKSLIVDDTNFESKGYKIVKVNVEWQEKGVWNVNLEDRFYKWR</sequence>
<evidence type="ECO:0000256" key="1">
    <source>
        <dbReference type="SAM" id="Phobius"/>
    </source>
</evidence>
<dbReference type="AlphaFoldDB" id="A0A1G2CNN1"/>
<keyword evidence="1" id="KW-0472">Membrane</keyword>
<keyword evidence="1" id="KW-0812">Transmembrane</keyword>
<feature type="transmembrane region" description="Helical" evidence="1">
    <location>
        <begin position="21"/>
        <end position="39"/>
    </location>
</feature>
<gene>
    <name evidence="2" type="ORF">A2390_01195</name>
</gene>